<comment type="similarity">
    <text evidence="1">Belongs to the 'phage' integrase family.</text>
</comment>
<feature type="compositionally biased region" description="Basic and acidic residues" evidence="5">
    <location>
        <begin position="435"/>
        <end position="455"/>
    </location>
</feature>
<dbReference type="GO" id="GO:0003677">
    <property type="term" value="F:DNA binding"/>
    <property type="evidence" value="ECO:0007669"/>
    <property type="project" value="UniProtKB-KW"/>
</dbReference>
<dbReference type="InterPro" id="IPR053876">
    <property type="entry name" value="Phage_int_M"/>
</dbReference>
<dbReference type="InterPro" id="IPR038488">
    <property type="entry name" value="Integrase_DNA-bd_sf"/>
</dbReference>
<dbReference type="InterPro" id="IPR050808">
    <property type="entry name" value="Phage_Integrase"/>
</dbReference>
<gene>
    <name evidence="7" type="primary">int</name>
    <name evidence="7" type="ORF">METESE_13700</name>
</gene>
<keyword evidence="3" id="KW-0238">DNA-binding</keyword>
<dbReference type="Gene3D" id="3.30.160.390">
    <property type="entry name" value="Integrase, DNA-binding domain"/>
    <property type="match status" value="1"/>
</dbReference>
<dbReference type="SUPFAM" id="SSF56349">
    <property type="entry name" value="DNA breaking-rejoining enzymes"/>
    <property type="match status" value="1"/>
</dbReference>
<evidence type="ECO:0000256" key="5">
    <source>
        <dbReference type="SAM" id="MobiDB-lite"/>
    </source>
</evidence>
<feature type="domain" description="Tyr recombinase" evidence="6">
    <location>
        <begin position="219"/>
        <end position="420"/>
    </location>
</feature>
<dbReference type="GO" id="GO:0006310">
    <property type="term" value="P:DNA recombination"/>
    <property type="evidence" value="ECO:0007669"/>
    <property type="project" value="UniProtKB-KW"/>
</dbReference>
<protein>
    <submittedName>
        <fullName evidence="7">Integrase</fullName>
    </submittedName>
</protein>
<dbReference type="InterPro" id="IPR010998">
    <property type="entry name" value="Integrase_recombinase_N"/>
</dbReference>
<evidence type="ECO:0000259" key="6">
    <source>
        <dbReference type="PROSITE" id="PS51898"/>
    </source>
</evidence>
<dbReference type="Gene3D" id="1.10.150.130">
    <property type="match status" value="1"/>
</dbReference>
<accession>A0AA48GYK2</accession>
<evidence type="ECO:0000256" key="1">
    <source>
        <dbReference type="ARBA" id="ARBA00008857"/>
    </source>
</evidence>
<dbReference type="RefSeq" id="WP_316411391.1">
    <property type="nucleotide sequence ID" value="NZ_AP027081.1"/>
</dbReference>
<sequence length="455" mass="49669">MGEKKERPPIRLVKAAVEDLAPEAGPYFVPVVNAKSQAVQGLNLRVLPSGVKAWVHRYRFAGFQKSLTLGRYPAMGPEMAEKASRAAQTKIDAGTDPGLAKANARKAAEEARRAAVTVKDLAERYELEHVPELGESWGDETKRLVKLFILPALGKLPVAAVGPADVSAMLFKIRQATPTQANRVRAVMRTMFGRAEEWELRPLGSNPVAVVKQRAPEVKRERRLSDIELKKLGATLQKSAEPAQLVLAVRLALLAGMRKGEVAGARWEWVDLRAGEIRIPKEAHKTGRKTQRARVVHLCEALVTHMKAAPRTLGCPFVIPGRPERNDEGKVAGWAPIQGLQKAWERIRDAAGLAPRDEKTGEYLDPENNPGLHDLRRTFASVGADLGLKGFVGELLGHAEATVTDIYTRSAADPLHQAAEKIGARIEGILTGAIDPEKEAEERRRAKEGKGRGAS</sequence>
<dbReference type="Pfam" id="PF13356">
    <property type="entry name" value="Arm-DNA-bind_3"/>
    <property type="match status" value="1"/>
</dbReference>
<dbReference type="EMBL" id="AP027081">
    <property type="protein sequence ID" value="BDU76412.1"/>
    <property type="molecule type" value="Genomic_DNA"/>
</dbReference>
<evidence type="ECO:0000256" key="2">
    <source>
        <dbReference type="ARBA" id="ARBA00022908"/>
    </source>
</evidence>
<evidence type="ECO:0000313" key="8">
    <source>
        <dbReference type="Proteomes" id="UP001228113"/>
    </source>
</evidence>
<dbReference type="InterPro" id="IPR013762">
    <property type="entry name" value="Integrase-like_cat_sf"/>
</dbReference>
<feature type="region of interest" description="Disordered" evidence="5">
    <location>
        <begin position="430"/>
        <end position="455"/>
    </location>
</feature>
<dbReference type="PANTHER" id="PTHR30629:SF2">
    <property type="entry name" value="PROPHAGE INTEGRASE INTS-RELATED"/>
    <property type="match status" value="1"/>
</dbReference>
<dbReference type="KEGG" id="msea:METESE_13700"/>
<dbReference type="Gene3D" id="1.10.443.10">
    <property type="entry name" value="Intergrase catalytic core"/>
    <property type="match status" value="1"/>
</dbReference>
<dbReference type="GO" id="GO:0015074">
    <property type="term" value="P:DNA integration"/>
    <property type="evidence" value="ECO:0007669"/>
    <property type="project" value="UniProtKB-KW"/>
</dbReference>
<dbReference type="PANTHER" id="PTHR30629">
    <property type="entry name" value="PROPHAGE INTEGRASE"/>
    <property type="match status" value="1"/>
</dbReference>
<name>A0AA48GYK2_9BACT</name>
<dbReference type="InterPro" id="IPR002104">
    <property type="entry name" value="Integrase_catalytic"/>
</dbReference>
<dbReference type="Proteomes" id="UP001228113">
    <property type="component" value="Chromosome"/>
</dbReference>
<keyword evidence="4" id="KW-0233">DNA recombination</keyword>
<dbReference type="PROSITE" id="PS51898">
    <property type="entry name" value="TYR_RECOMBINASE"/>
    <property type="match status" value="1"/>
</dbReference>
<organism evidence="7 8">
    <name type="scientific">Mesoterricola sediminis</name>
    <dbReference type="NCBI Taxonomy" id="2927980"/>
    <lineage>
        <taxon>Bacteria</taxon>
        <taxon>Pseudomonadati</taxon>
        <taxon>Acidobacteriota</taxon>
        <taxon>Holophagae</taxon>
        <taxon>Holophagales</taxon>
        <taxon>Holophagaceae</taxon>
        <taxon>Mesoterricola</taxon>
    </lineage>
</organism>
<dbReference type="Pfam" id="PF00589">
    <property type="entry name" value="Phage_integrase"/>
    <property type="match status" value="1"/>
</dbReference>
<dbReference type="InterPro" id="IPR011010">
    <property type="entry name" value="DNA_brk_join_enz"/>
</dbReference>
<dbReference type="AlphaFoldDB" id="A0AA48GYK2"/>
<keyword evidence="2" id="KW-0229">DNA integration</keyword>
<dbReference type="Pfam" id="PF22022">
    <property type="entry name" value="Phage_int_M"/>
    <property type="match status" value="1"/>
</dbReference>
<evidence type="ECO:0000313" key="7">
    <source>
        <dbReference type="EMBL" id="BDU76412.1"/>
    </source>
</evidence>
<reference evidence="7" key="1">
    <citation type="journal article" date="2023" name="Int. J. Syst. Evol. Microbiol.">
        <title>Mesoterricola silvestris gen. nov., sp. nov., Mesoterricola sediminis sp. nov., Geothrix oryzae sp. nov., Geothrix edaphica sp. nov., Geothrix rubra sp. nov., and Geothrix limicola sp. nov., six novel members of Acidobacteriota isolated from soils.</title>
        <authorList>
            <person name="Itoh H."/>
            <person name="Sugisawa Y."/>
            <person name="Mise K."/>
            <person name="Xu Z."/>
            <person name="Kuniyasu M."/>
            <person name="Ushijima N."/>
            <person name="Kawano K."/>
            <person name="Kobayashi E."/>
            <person name="Shiratori Y."/>
            <person name="Masuda Y."/>
            <person name="Senoo K."/>
        </authorList>
    </citation>
    <scope>NUCLEOTIDE SEQUENCE</scope>
    <source>
        <strain evidence="7">W786</strain>
    </source>
</reference>
<dbReference type="InterPro" id="IPR025166">
    <property type="entry name" value="Integrase_DNA_bind_dom"/>
</dbReference>
<proteinExistence type="inferred from homology"/>
<evidence type="ECO:0000256" key="3">
    <source>
        <dbReference type="ARBA" id="ARBA00023125"/>
    </source>
</evidence>
<evidence type="ECO:0000256" key="4">
    <source>
        <dbReference type="ARBA" id="ARBA00023172"/>
    </source>
</evidence>
<keyword evidence="8" id="KW-1185">Reference proteome</keyword>